<dbReference type="InterPro" id="IPR050266">
    <property type="entry name" value="AB_hydrolase_sf"/>
</dbReference>
<comment type="caution">
    <text evidence="2">The sequence shown here is derived from an EMBL/GenBank/DDBJ whole genome shotgun (WGS) entry which is preliminary data.</text>
</comment>
<evidence type="ECO:0000313" key="2">
    <source>
        <dbReference type="EMBL" id="MBE1489253.1"/>
    </source>
</evidence>
<dbReference type="Pfam" id="PF12697">
    <property type="entry name" value="Abhydrolase_6"/>
    <property type="match status" value="1"/>
</dbReference>
<dbReference type="InterPro" id="IPR029058">
    <property type="entry name" value="AB_hydrolase_fold"/>
</dbReference>
<evidence type="ECO:0000313" key="3">
    <source>
        <dbReference type="Proteomes" id="UP000649753"/>
    </source>
</evidence>
<organism evidence="2 3">
    <name type="scientific">Plantactinospora soyae</name>
    <dbReference type="NCBI Taxonomy" id="1544732"/>
    <lineage>
        <taxon>Bacteria</taxon>
        <taxon>Bacillati</taxon>
        <taxon>Actinomycetota</taxon>
        <taxon>Actinomycetes</taxon>
        <taxon>Micromonosporales</taxon>
        <taxon>Micromonosporaceae</taxon>
        <taxon>Plantactinospora</taxon>
    </lineage>
</organism>
<dbReference type="SUPFAM" id="SSF53474">
    <property type="entry name" value="alpha/beta-Hydrolases"/>
    <property type="match status" value="1"/>
</dbReference>
<keyword evidence="3" id="KW-1185">Reference proteome</keyword>
<protein>
    <submittedName>
        <fullName evidence="2">Pimeloyl-ACP methyl ester carboxylesterase</fullName>
    </submittedName>
</protein>
<dbReference type="PANTHER" id="PTHR43798:SF33">
    <property type="entry name" value="HYDROLASE, PUTATIVE (AFU_ORTHOLOGUE AFUA_2G14860)-RELATED"/>
    <property type="match status" value="1"/>
</dbReference>
<dbReference type="RefSeq" id="WP_192768752.1">
    <property type="nucleotide sequence ID" value="NZ_JADBEB010000001.1"/>
</dbReference>
<gene>
    <name evidence="2" type="ORF">H4W31_004891</name>
</gene>
<proteinExistence type="predicted"/>
<dbReference type="InterPro" id="IPR000073">
    <property type="entry name" value="AB_hydrolase_1"/>
</dbReference>
<reference evidence="2" key="1">
    <citation type="submission" date="2020-10" db="EMBL/GenBank/DDBJ databases">
        <title>Sequencing the genomes of 1000 actinobacteria strains.</title>
        <authorList>
            <person name="Klenk H.-P."/>
        </authorList>
    </citation>
    <scope>NUCLEOTIDE SEQUENCE</scope>
    <source>
        <strain evidence="2">DSM 46832</strain>
    </source>
</reference>
<dbReference type="AlphaFoldDB" id="A0A927R123"/>
<dbReference type="Gene3D" id="3.40.50.1820">
    <property type="entry name" value="alpha/beta hydrolase"/>
    <property type="match status" value="1"/>
</dbReference>
<name>A0A927R123_9ACTN</name>
<sequence length="250" mass="27341">MTETVSLAYDIDGSGPLLVAIHGMTENRHFWDRVPLAEHFRTLRVDLRGHGDSPHATPYDPLTMAGDVHAVLMSLGIEQRPLVMGHSYGGMVATAYASRFPVRGVVNIDQTLNVTPLPGEAAAAVRGPGYQDFLTAGFARMYGQLDPALTEELGRNRRVRQDVLVEVWAPLLDLGSEELTAYIANLTPTGRPTPYLALHGSPVDDAYREWLHARIPGAAVEAAPATTHYPHLADPGWFVRRLTAFAEDAR</sequence>
<dbReference type="EMBL" id="JADBEB010000001">
    <property type="protein sequence ID" value="MBE1489253.1"/>
    <property type="molecule type" value="Genomic_DNA"/>
</dbReference>
<dbReference type="GO" id="GO:0016020">
    <property type="term" value="C:membrane"/>
    <property type="evidence" value="ECO:0007669"/>
    <property type="project" value="TreeGrafter"/>
</dbReference>
<feature type="domain" description="AB hydrolase-1" evidence="1">
    <location>
        <begin position="18"/>
        <end position="240"/>
    </location>
</feature>
<accession>A0A927R123</accession>
<dbReference type="PANTHER" id="PTHR43798">
    <property type="entry name" value="MONOACYLGLYCEROL LIPASE"/>
    <property type="match status" value="1"/>
</dbReference>
<dbReference type="Proteomes" id="UP000649753">
    <property type="component" value="Unassembled WGS sequence"/>
</dbReference>
<dbReference type="GO" id="GO:0003824">
    <property type="term" value="F:catalytic activity"/>
    <property type="evidence" value="ECO:0007669"/>
    <property type="project" value="UniProtKB-ARBA"/>
</dbReference>
<evidence type="ECO:0000259" key="1">
    <source>
        <dbReference type="Pfam" id="PF12697"/>
    </source>
</evidence>